<comment type="caution">
    <text evidence="2">The sequence shown here is derived from an EMBL/GenBank/DDBJ whole genome shotgun (WGS) entry which is preliminary data.</text>
</comment>
<dbReference type="PATRIC" id="fig|1238180.3.peg.7531"/>
<proteinExistence type="predicted"/>
<organism evidence="2 3">
    <name type="scientific">Amycolatopsis azurea DSM 43854</name>
    <dbReference type="NCBI Taxonomy" id="1238180"/>
    <lineage>
        <taxon>Bacteria</taxon>
        <taxon>Bacillati</taxon>
        <taxon>Actinomycetota</taxon>
        <taxon>Actinomycetes</taxon>
        <taxon>Pseudonocardiales</taxon>
        <taxon>Pseudonocardiaceae</taxon>
        <taxon>Amycolatopsis</taxon>
    </lineage>
</organism>
<keyword evidence="1 2" id="KW-0378">Hydrolase</keyword>
<dbReference type="SUPFAM" id="SSF51556">
    <property type="entry name" value="Metallo-dependent hydrolases"/>
    <property type="match status" value="1"/>
</dbReference>
<dbReference type="InterPro" id="IPR011059">
    <property type="entry name" value="Metal-dep_hydrolase_composite"/>
</dbReference>
<dbReference type="Proteomes" id="UP000014137">
    <property type="component" value="Unassembled WGS sequence"/>
</dbReference>
<dbReference type="PANTHER" id="PTHR43794:SF11">
    <property type="entry name" value="AMIDOHYDROLASE-RELATED DOMAIN-CONTAINING PROTEIN"/>
    <property type="match status" value="1"/>
</dbReference>
<dbReference type="InterPro" id="IPR050287">
    <property type="entry name" value="MTA/SAH_deaminase"/>
</dbReference>
<evidence type="ECO:0000313" key="3">
    <source>
        <dbReference type="Proteomes" id="UP000014137"/>
    </source>
</evidence>
<reference evidence="2 3" key="1">
    <citation type="submission" date="2012-10" db="EMBL/GenBank/DDBJ databases">
        <title>Genome assembly of Amycolatopsis azurea DSM 43854.</title>
        <authorList>
            <person name="Khatri I."/>
            <person name="Kaur I."/>
            <person name="Subramanian S."/>
            <person name="Mayilraj S."/>
        </authorList>
    </citation>
    <scope>NUCLEOTIDE SEQUENCE [LARGE SCALE GENOMIC DNA]</scope>
    <source>
        <strain evidence="2 3">DSM 43854</strain>
    </source>
</reference>
<dbReference type="EMBL" id="ANMG01000089">
    <property type="protein sequence ID" value="EMD22732.1"/>
    <property type="molecule type" value="Genomic_DNA"/>
</dbReference>
<dbReference type="Gene3D" id="2.30.40.10">
    <property type="entry name" value="Urease, subunit C, domain 1"/>
    <property type="match status" value="1"/>
</dbReference>
<name>M2Q9I0_9PSEU</name>
<dbReference type="SUPFAM" id="SSF51338">
    <property type="entry name" value="Composite domain of metallo-dependent hydrolases"/>
    <property type="match status" value="1"/>
</dbReference>
<dbReference type="AlphaFoldDB" id="M2Q9I0"/>
<dbReference type="InterPro" id="IPR032466">
    <property type="entry name" value="Metal_Hydrolase"/>
</dbReference>
<dbReference type="Gene3D" id="3.20.20.140">
    <property type="entry name" value="Metal-dependent hydrolases"/>
    <property type="match status" value="1"/>
</dbReference>
<evidence type="ECO:0000313" key="2">
    <source>
        <dbReference type="EMBL" id="EMD22732.1"/>
    </source>
</evidence>
<protein>
    <submittedName>
        <fullName evidence="2">Amidohydrolase</fullName>
    </submittedName>
</protein>
<gene>
    <name evidence="2" type="ORF">C791_8056</name>
</gene>
<dbReference type="GO" id="GO:0016810">
    <property type="term" value="F:hydrolase activity, acting on carbon-nitrogen (but not peptide) bonds"/>
    <property type="evidence" value="ECO:0007669"/>
    <property type="project" value="InterPro"/>
</dbReference>
<dbReference type="PANTHER" id="PTHR43794">
    <property type="entry name" value="AMINOHYDROLASE SSNA-RELATED"/>
    <property type="match status" value="1"/>
</dbReference>
<evidence type="ECO:0000256" key="1">
    <source>
        <dbReference type="ARBA" id="ARBA00022801"/>
    </source>
</evidence>
<accession>M2Q9I0</accession>
<sequence length="163" mass="17848">MPTNDLRPTVFRAGTVLTMDSGRTVLDGHDVLVVDGRIAAIGVDLVVPDGTDEIDARGGVVMPGMIDTHRHMWQTTTRGYGADWTLTQYFVWYYLNWGKKFRPEDIHAGNLLGALEALDAGVTTCVDWSHGLQTIDHADAAATARPGRCTCTPRRSRRTPTPA</sequence>